<accession>A0A1Z4VRH8</accession>
<proteinExistence type="predicted"/>
<dbReference type="RefSeq" id="WP_096366093.1">
    <property type="nucleotide sequence ID" value="NZ_AP018052.1"/>
</dbReference>
<evidence type="ECO:0000313" key="1">
    <source>
        <dbReference type="EMBL" id="BAZ93948.1"/>
    </source>
</evidence>
<dbReference type="KEGG" id="ttc:FOKN1_1553"/>
<organism evidence="1 2">
    <name type="scientific">Thiohalobacter thiocyanaticus</name>
    <dbReference type="NCBI Taxonomy" id="585455"/>
    <lineage>
        <taxon>Bacteria</taxon>
        <taxon>Pseudomonadati</taxon>
        <taxon>Pseudomonadota</taxon>
        <taxon>Gammaproteobacteria</taxon>
        <taxon>Thiohalobacterales</taxon>
        <taxon>Thiohalobacteraceae</taxon>
        <taxon>Thiohalobacter</taxon>
    </lineage>
</organism>
<dbReference type="EMBL" id="AP018052">
    <property type="protein sequence ID" value="BAZ93948.1"/>
    <property type="molecule type" value="Genomic_DNA"/>
</dbReference>
<sequence length="130" mass="14752">MTAGREVLYSIIESPAHPDFSQLYRRLGIAQIKLNSQRKAINELKKNPPDWVVAEFFYGYGNNYAGVNVCNLDVFLYSLQKYAPEAKVIVLVEKPEAQYVPRLAELFTLHAVLTLPVEEKDMQAALDTFS</sequence>
<name>A0A1Z4VRH8_9GAMM</name>
<dbReference type="AlphaFoldDB" id="A0A1Z4VRH8"/>
<gene>
    <name evidence="1" type="ORF">FOKN1_1553</name>
</gene>
<dbReference type="OrthoDB" id="8561786at2"/>
<dbReference type="Proteomes" id="UP000218765">
    <property type="component" value="Chromosome"/>
</dbReference>
<reference evidence="1 2" key="1">
    <citation type="submission" date="2017-05" db="EMBL/GenBank/DDBJ databases">
        <title>Thiocyanate degradation by Thiohalobacter thiocyanaticus FOKN1.</title>
        <authorList>
            <person name="Oshiki M."/>
            <person name="Fukushima T."/>
            <person name="Kawano S."/>
            <person name="Nakagawa J."/>
        </authorList>
    </citation>
    <scope>NUCLEOTIDE SEQUENCE [LARGE SCALE GENOMIC DNA]</scope>
    <source>
        <strain evidence="1 2">FOKN1</strain>
    </source>
</reference>
<keyword evidence="2" id="KW-1185">Reference proteome</keyword>
<protein>
    <submittedName>
        <fullName evidence="1">Transcription antiterminator</fullName>
    </submittedName>
</protein>
<evidence type="ECO:0000313" key="2">
    <source>
        <dbReference type="Proteomes" id="UP000218765"/>
    </source>
</evidence>